<name>A0A5C6VEQ2_9FLAO</name>
<dbReference type="AlphaFoldDB" id="A0A5C6VEQ2"/>
<dbReference type="Proteomes" id="UP000321168">
    <property type="component" value="Unassembled WGS sequence"/>
</dbReference>
<dbReference type="InterPro" id="IPR036567">
    <property type="entry name" value="RHF-like"/>
</dbReference>
<dbReference type="RefSeq" id="WP_147013519.1">
    <property type="nucleotide sequence ID" value="NZ_VORB01000003.1"/>
</dbReference>
<dbReference type="EMBL" id="VORB01000003">
    <property type="protein sequence ID" value="TXC81628.1"/>
    <property type="molecule type" value="Genomic_DNA"/>
</dbReference>
<proteinExistence type="predicted"/>
<dbReference type="OrthoDB" id="9808702at2"/>
<gene>
    <name evidence="1" type="primary">raiA</name>
    <name evidence="1" type="ORF">FRX97_03680</name>
</gene>
<dbReference type="InterPro" id="IPR003489">
    <property type="entry name" value="RHF/RaiA"/>
</dbReference>
<keyword evidence="2" id="KW-1185">Reference proteome</keyword>
<dbReference type="NCBIfam" id="TIGR00741">
    <property type="entry name" value="yfiA"/>
    <property type="match status" value="1"/>
</dbReference>
<protein>
    <submittedName>
        <fullName evidence="1">Ribosome-associated translation inhibitor RaiA</fullName>
    </submittedName>
</protein>
<dbReference type="CDD" id="cd00552">
    <property type="entry name" value="RaiA"/>
    <property type="match status" value="1"/>
</dbReference>
<sequence length="100" mass="11576">MEVKVHSIHFDADIKLLNFIEEKVNKLRQFDNKIIASEVFLRLDKAETKENKVAEIKLNVPGKDLFAKKQCKSFEEATDGAVEALRRQLKKHKEKLSTSH</sequence>
<accession>A0A5C6VEQ2</accession>
<evidence type="ECO:0000313" key="1">
    <source>
        <dbReference type="EMBL" id="TXC81628.1"/>
    </source>
</evidence>
<evidence type="ECO:0000313" key="2">
    <source>
        <dbReference type="Proteomes" id="UP000321168"/>
    </source>
</evidence>
<comment type="caution">
    <text evidence="1">The sequence shown here is derived from an EMBL/GenBank/DDBJ whole genome shotgun (WGS) entry which is preliminary data.</text>
</comment>
<dbReference type="Gene3D" id="3.30.160.100">
    <property type="entry name" value="Ribosome hibernation promotion factor-like"/>
    <property type="match status" value="1"/>
</dbReference>
<reference evidence="1 2" key="1">
    <citation type="submission" date="2019-08" db="EMBL/GenBank/DDBJ databases">
        <title>Genome of Luteibaculum oceani JCM 18817.</title>
        <authorList>
            <person name="Bowman J.P."/>
        </authorList>
    </citation>
    <scope>NUCLEOTIDE SEQUENCE [LARGE SCALE GENOMIC DNA]</scope>
    <source>
        <strain evidence="1 2">JCM 18817</strain>
    </source>
</reference>
<dbReference type="SUPFAM" id="SSF69754">
    <property type="entry name" value="Ribosome binding protein Y (YfiA homologue)"/>
    <property type="match status" value="1"/>
</dbReference>
<organism evidence="1 2">
    <name type="scientific">Luteibaculum oceani</name>
    <dbReference type="NCBI Taxonomy" id="1294296"/>
    <lineage>
        <taxon>Bacteria</taxon>
        <taxon>Pseudomonadati</taxon>
        <taxon>Bacteroidota</taxon>
        <taxon>Flavobacteriia</taxon>
        <taxon>Flavobacteriales</taxon>
        <taxon>Luteibaculaceae</taxon>
        <taxon>Luteibaculum</taxon>
    </lineage>
</organism>
<dbReference type="Pfam" id="PF02482">
    <property type="entry name" value="Ribosomal_S30AE"/>
    <property type="match status" value="1"/>
</dbReference>